<dbReference type="SUPFAM" id="SSF52540">
    <property type="entry name" value="P-loop containing nucleoside triphosphate hydrolases"/>
    <property type="match status" value="1"/>
</dbReference>
<dbReference type="AlphaFoldDB" id="A0A3B1BQE6"/>
<evidence type="ECO:0000313" key="4">
    <source>
        <dbReference type="EMBL" id="VAX06877.1"/>
    </source>
</evidence>
<dbReference type="PANTHER" id="PTHR43119">
    <property type="entry name" value="ABC TRANSPORT PROTEIN ATP-BINDING COMPONENT-RELATED"/>
    <property type="match status" value="1"/>
</dbReference>
<keyword evidence="1" id="KW-0547">Nucleotide-binding</keyword>
<accession>A0A3B1BQE6</accession>
<dbReference type="Gene3D" id="3.40.50.300">
    <property type="entry name" value="P-loop containing nucleotide triphosphate hydrolases"/>
    <property type="match status" value="1"/>
</dbReference>
<sequence length="199" mass="22395">MSTLIINQLALLDIQPVSFNLHPGECVGFSGPSGEGKSLLLRAMADLIPHSGTVTLDNQDCTTINPAQWRRRVGLLLAESHWWSDRVGDHFPSREMDKVSALGFDKSVFEWQISRCSSGEKQRLAILRLLANQPQVLLLDEPTASLDPDNVERVELLIKTYREQTNSPVLWVSHDPAQLERVSNRQLRLEHKQLQVLAA</sequence>
<dbReference type="CDD" id="cd00267">
    <property type="entry name" value="ABC_ATPase"/>
    <property type="match status" value="1"/>
</dbReference>
<dbReference type="PANTHER" id="PTHR43119:SF1">
    <property type="entry name" value="ABC TRANSPORTER DOMAIN-CONTAINING PROTEIN"/>
    <property type="match status" value="1"/>
</dbReference>
<dbReference type="InterPro" id="IPR027417">
    <property type="entry name" value="P-loop_NTPase"/>
</dbReference>
<reference evidence="4" key="1">
    <citation type="submission" date="2018-06" db="EMBL/GenBank/DDBJ databases">
        <authorList>
            <person name="Zhirakovskaya E."/>
        </authorList>
    </citation>
    <scope>NUCLEOTIDE SEQUENCE</scope>
</reference>
<dbReference type="PROSITE" id="PS00211">
    <property type="entry name" value="ABC_TRANSPORTER_1"/>
    <property type="match status" value="1"/>
</dbReference>
<dbReference type="SMART" id="SM00382">
    <property type="entry name" value="AAA"/>
    <property type="match status" value="1"/>
</dbReference>
<protein>
    <submittedName>
        <fullName evidence="4">YbbL ABC transporter ATP-binding protein</fullName>
    </submittedName>
</protein>
<dbReference type="InterPro" id="IPR003593">
    <property type="entry name" value="AAA+_ATPase"/>
</dbReference>
<dbReference type="Pfam" id="PF00005">
    <property type="entry name" value="ABC_tran"/>
    <property type="match status" value="1"/>
</dbReference>
<feature type="domain" description="ABC transporter" evidence="3">
    <location>
        <begin position="1"/>
        <end position="199"/>
    </location>
</feature>
<dbReference type="GO" id="GO:0016887">
    <property type="term" value="F:ATP hydrolysis activity"/>
    <property type="evidence" value="ECO:0007669"/>
    <property type="project" value="InterPro"/>
</dbReference>
<evidence type="ECO:0000259" key="3">
    <source>
        <dbReference type="PROSITE" id="PS50893"/>
    </source>
</evidence>
<dbReference type="PROSITE" id="PS50893">
    <property type="entry name" value="ABC_TRANSPORTER_2"/>
    <property type="match status" value="1"/>
</dbReference>
<dbReference type="EMBL" id="UOFY01000011">
    <property type="protein sequence ID" value="VAX06877.1"/>
    <property type="molecule type" value="Genomic_DNA"/>
</dbReference>
<organism evidence="4">
    <name type="scientific">hydrothermal vent metagenome</name>
    <dbReference type="NCBI Taxonomy" id="652676"/>
    <lineage>
        <taxon>unclassified sequences</taxon>
        <taxon>metagenomes</taxon>
        <taxon>ecological metagenomes</taxon>
    </lineage>
</organism>
<dbReference type="InterPro" id="IPR017871">
    <property type="entry name" value="ABC_transporter-like_CS"/>
</dbReference>
<dbReference type="GO" id="GO:0005524">
    <property type="term" value="F:ATP binding"/>
    <property type="evidence" value="ECO:0007669"/>
    <property type="project" value="UniProtKB-KW"/>
</dbReference>
<keyword evidence="2 4" id="KW-0067">ATP-binding</keyword>
<name>A0A3B1BQE6_9ZZZZ</name>
<proteinExistence type="predicted"/>
<dbReference type="InterPro" id="IPR003439">
    <property type="entry name" value="ABC_transporter-like_ATP-bd"/>
</dbReference>
<gene>
    <name evidence="4" type="ORF">MNBD_GAMMA25-1510</name>
</gene>
<evidence type="ECO:0000256" key="1">
    <source>
        <dbReference type="ARBA" id="ARBA00022741"/>
    </source>
</evidence>
<evidence type="ECO:0000256" key="2">
    <source>
        <dbReference type="ARBA" id="ARBA00022840"/>
    </source>
</evidence>